<evidence type="ECO:0000256" key="2">
    <source>
        <dbReference type="ARBA" id="ARBA00022448"/>
    </source>
</evidence>
<dbReference type="GO" id="GO:0015740">
    <property type="term" value="P:C4-dicarboxylate transport"/>
    <property type="evidence" value="ECO:0007669"/>
    <property type="project" value="TreeGrafter"/>
</dbReference>
<dbReference type="EMBL" id="CP123385">
    <property type="protein sequence ID" value="XCC96669.1"/>
    <property type="molecule type" value="Genomic_DNA"/>
</dbReference>
<protein>
    <recommendedName>
        <fullName evidence="9">TRAP transporter small permease protein</fullName>
    </recommendedName>
</protein>
<evidence type="ECO:0000256" key="6">
    <source>
        <dbReference type="ARBA" id="ARBA00022989"/>
    </source>
</evidence>
<evidence type="ECO:0000259" key="10">
    <source>
        <dbReference type="Pfam" id="PF04290"/>
    </source>
</evidence>
<keyword evidence="5 9" id="KW-0812">Transmembrane</keyword>
<evidence type="ECO:0000256" key="4">
    <source>
        <dbReference type="ARBA" id="ARBA00022519"/>
    </source>
</evidence>
<feature type="transmembrane region" description="Helical" evidence="9">
    <location>
        <begin position="136"/>
        <end position="156"/>
    </location>
</feature>
<comment type="function">
    <text evidence="9">Part of the tripartite ATP-independent periplasmic (TRAP) transport system.</text>
</comment>
<evidence type="ECO:0000256" key="8">
    <source>
        <dbReference type="ARBA" id="ARBA00038436"/>
    </source>
</evidence>
<reference evidence="11" key="1">
    <citation type="submission" date="2023-02" db="EMBL/GenBank/DDBJ databases">
        <title>Description and genomic characterization of Salipiger bruguierae sp. nov., isolated from the sediment of mangrove plant Bruguiera sexangula.</title>
        <authorList>
            <person name="Long M."/>
        </authorList>
    </citation>
    <scope>NUCLEOTIDE SEQUENCE</scope>
    <source>
        <strain evidence="11">H15</strain>
    </source>
</reference>
<dbReference type="PANTHER" id="PTHR35011">
    <property type="entry name" value="2,3-DIKETO-L-GULONATE TRAP TRANSPORTER SMALL PERMEASE PROTEIN YIAM"/>
    <property type="match status" value="1"/>
</dbReference>
<keyword evidence="6 9" id="KW-1133">Transmembrane helix</keyword>
<feature type="domain" description="Tripartite ATP-independent periplasmic transporters DctQ component" evidence="10">
    <location>
        <begin position="29"/>
        <end position="166"/>
    </location>
</feature>
<keyword evidence="3" id="KW-1003">Cell membrane</keyword>
<comment type="subunit">
    <text evidence="9">The complex comprises the extracytoplasmic solute receptor protein and the two transmembrane proteins.</text>
</comment>
<comment type="caution">
    <text evidence="9">Lacks conserved residue(s) required for the propagation of feature annotation.</text>
</comment>
<comment type="subcellular location">
    <subcellularLocation>
        <location evidence="1 9">Cell inner membrane</location>
        <topology evidence="1 9">Multi-pass membrane protein</topology>
    </subcellularLocation>
</comment>
<gene>
    <name evidence="11" type="ORF">PVT71_20020</name>
</gene>
<evidence type="ECO:0000256" key="7">
    <source>
        <dbReference type="ARBA" id="ARBA00023136"/>
    </source>
</evidence>
<dbReference type="InterPro" id="IPR055348">
    <property type="entry name" value="DctQ"/>
</dbReference>
<evidence type="ECO:0000313" key="11">
    <source>
        <dbReference type="EMBL" id="XCC96669.1"/>
    </source>
</evidence>
<dbReference type="Pfam" id="PF04290">
    <property type="entry name" value="DctQ"/>
    <property type="match status" value="1"/>
</dbReference>
<dbReference type="GO" id="GO:0005886">
    <property type="term" value="C:plasma membrane"/>
    <property type="evidence" value="ECO:0007669"/>
    <property type="project" value="UniProtKB-SubCell"/>
</dbReference>
<proteinExistence type="inferred from homology"/>
<evidence type="ECO:0000256" key="3">
    <source>
        <dbReference type="ARBA" id="ARBA00022475"/>
    </source>
</evidence>
<dbReference type="AlphaFoldDB" id="A0AAU8APW2"/>
<dbReference type="PANTHER" id="PTHR35011:SF2">
    <property type="entry name" value="2,3-DIKETO-L-GULONATE TRAP TRANSPORTER SMALL PERMEASE PROTEIN YIAM"/>
    <property type="match status" value="1"/>
</dbReference>
<accession>A0AAU8APW2</accession>
<name>A0AAU8APW2_9RHOB</name>
<dbReference type="RefSeq" id="WP_224917391.1">
    <property type="nucleotide sequence ID" value="NZ_CP123385.1"/>
</dbReference>
<comment type="similarity">
    <text evidence="8 9">Belongs to the TRAP transporter small permease family.</text>
</comment>
<keyword evidence="7 9" id="KW-0472">Membrane</keyword>
<feature type="transmembrane region" description="Helical" evidence="9">
    <location>
        <begin position="54"/>
        <end position="71"/>
    </location>
</feature>
<dbReference type="GO" id="GO:0022857">
    <property type="term" value="F:transmembrane transporter activity"/>
    <property type="evidence" value="ECO:0007669"/>
    <property type="project" value="UniProtKB-UniRule"/>
</dbReference>
<keyword evidence="4 9" id="KW-0997">Cell inner membrane</keyword>
<sequence length="182" mass="20094">MNVSRRLNTFSRGLNRLVLACGCLFLVAMVALICLQVIARYGFASPPAWTEELARYAMVWVGLLGASASYYERFDPALVKIPARAPRWLKLATATVRALALLLFLVPILWYCFFGPGTNFTRGFLSRNMTMMAETVSMPMIWIAAAVPVFIVLTFLHGIARTFSTVTGAEDADPTTHAKAPQ</sequence>
<dbReference type="InterPro" id="IPR007387">
    <property type="entry name" value="TRAP_DctQ"/>
</dbReference>
<organism evidence="11">
    <name type="scientific">Alloyangia sp. H15</name>
    <dbReference type="NCBI Taxonomy" id="3029062"/>
    <lineage>
        <taxon>Bacteria</taxon>
        <taxon>Pseudomonadati</taxon>
        <taxon>Pseudomonadota</taxon>
        <taxon>Alphaproteobacteria</taxon>
        <taxon>Rhodobacterales</taxon>
        <taxon>Roseobacteraceae</taxon>
        <taxon>Alloyangia</taxon>
    </lineage>
</organism>
<feature type="transmembrane region" description="Helical" evidence="9">
    <location>
        <begin position="91"/>
        <end position="116"/>
    </location>
</feature>
<evidence type="ECO:0000256" key="9">
    <source>
        <dbReference type="RuleBase" id="RU369079"/>
    </source>
</evidence>
<evidence type="ECO:0000256" key="1">
    <source>
        <dbReference type="ARBA" id="ARBA00004429"/>
    </source>
</evidence>
<keyword evidence="2 9" id="KW-0813">Transport</keyword>
<evidence type="ECO:0000256" key="5">
    <source>
        <dbReference type="ARBA" id="ARBA00022692"/>
    </source>
</evidence>